<dbReference type="GO" id="GO:0004044">
    <property type="term" value="F:amidophosphoribosyltransferase activity"/>
    <property type="evidence" value="ECO:0007669"/>
    <property type="project" value="UniProtKB-UniRule"/>
</dbReference>
<name>A0A9W6LNP4_9FUSO</name>
<dbReference type="GO" id="GO:0000287">
    <property type="term" value="F:magnesium ion binding"/>
    <property type="evidence" value="ECO:0007669"/>
    <property type="project" value="UniProtKB-UniRule"/>
</dbReference>
<keyword evidence="7 11" id="KW-0411">Iron-sulfur</keyword>
<proteinExistence type="inferred from homology"/>
<dbReference type="AlphaFoldDB" id="A0A9W6LNP4"/>
<dbReference type="GO" id="GO:0006189">
    <property type="term" value="P:'de novo' IMP biosynthetic process"/>
    <property type="evidence" value="ECO:0007669"/>
    <property type="project" value="UniProtKB-UniRule"/>
</dbReference>
<dbReference type="InterPro" id="IPR029055">
    <property type="entry name" value="Ntn_hydrolases_N"/>
</dbReference>
<dbReference type="InterPro" id="IPR005854">
    <property type="entry name" value="PurF"/>
</dbReference>
<feature type="binding site" evidence="7 10">
    <location>
        <position position="362"/>
    </location>
    <ligand>
        <name>Mg(2+)</name>
        <dbReference type="ChEBI" id="CHEBI:18420"/>
    </ligand>
</feature>
<comment type="pathway">
    <text evidence="1 7 8">Purine metabolism; IMP biosynthesis via de novo pathway; N(1)-(5-phospho-D-ribosyl)glycinamide from 5-phospho-alpha-D-ribose 1-diphosphate: step 1/2.</text>
</comment>
<keyword evidence="7 10" id="KW-0479">Metal-binding</keyword>
<dbReference type="GO" id="GO:0009113">
    <property type="term" value="P:purine nucleobase biosynthetic process"/>
    <property type="evidence" value="ECO:0007669"/>
    <property type="project" value="UniProtKB-UniRule"/>
</dbReference>
<evidence type="ECO:0000256" key="1">
    <source>
        <dbReference type="ARBA" id="ARBA00005209"/>
    </source>
</evidence>
<accession>A0A9W6LNP4</accession>
<evidence type="ECO:0000256" key="6">
    <source>
        <dbReference type="ARBA" id="ARBA00022962"/>
    </source>
</evidence>
<evidence type="ECO:0000256" key="11">
    <source>
        <dbReference type="PIRSR" id="PIRSR000485-3"/>
    </source>
</evidence>
<gene>
    <name evidence="7 13" type="primary">purF</name>
    <name evidence="13" type="ORF">PM10SUCC1_23370</name>
</gene>
<feature type="binding site" evidence="7 10">
    <location>
        <position position="300"/>
    </location>
    <ligand>
        <name>Mg(2+)</name>
        <dbReference type="ChEBI" id="CHEBI:18420"/>
    </ligand>
</feature>
<dbReference type="PROSITE" id="PS51278">
    <property type="entry name" value="GATASE_TYPE_2"/>
    <property type="match status" value="1"/>
</dbReference>
<sequence length="473" mass="50500">MCPMDKFNIDKMEEECGVFGVYSNERKDVAGLAYYGLYALQHRGQESAGISVSNAGKIKTHKGMGLVADAFSTETLAGLVGNAAIGHVRYSTQGASQLANAQPLESSYKLGQIAVAHNGNLVNAGVIRDLLEDTGATFSTTIDSEVIIKMIARKAANGVAEAVKSAVGAIQGSYALVILANNELIGVRDPLGIRPLCLGQNEAGDYFLASESCALDSVGATLIRDIEAGEMVIINEEGVKSIKYAEKTQNAPCSFEQIYFARPDSIVDGINVYNARVEGGKLLAKQMKVEADIVIGVPDSGVPAAVGYAEASGIPYGVGLIKNKYIGRTFIKPSQELRERAVQVKLNPLKSNIEGKRVVVVDDSLVRGTTSKKLIDMLRRAGAKEVHFRSASPAVKHSCFFGIDTAARSELLASRMSIEEMAETIGADTLDFLSLENLYASLGKRECCVGCFNGAYPVQAPMGFQEEMSAEKC</sequence>
<evidence type="ECO:0000313" key="13">
    <source>
        <dbReference type="EMBL" id="GLI56823.1"/>
    </source>
</evidence>
<dbReference type="InterPro" id="IPR035584">
    <property type="entry name" value="PurF_N"/>
</dbReference>
<dbReference type="Gene3D" id="3.60.20.10">
    <property type="entry name" value="Glutamine Phosphoribosylpyrophosphate, subunit 1, domain 1"/>
    <property type="match status" value="1"/>
</dbReference>
<reference evidence="13" key="1">
    <citation type="submission" date="2022-12" db="EMBL/GenBank/DDBJ databases">
        <title>Reference genome sequencing for broad-spectrum identification of bacterial and archaeal isolates by mass spectrometry.</title>
        <authorList>
            <person name="Sekiguchi Y."/>
            <person name="Tourlousse D.M."/>
        </authorList>
    </citation>
    <scope>NUCLEOTIDE SEQUENCE</scope>
    <source>
        <strain evidence="13">10succ1</strain>
    </source>
</reference>
<keyword evidence="7 11" id="KW-0408">Iron</keyword>
<evidence type="ECO:0000256" key="5">
    <source>
        <dbReference type="ARBA" id="ARBA00022755"/>
    </source>
</evidence>
<evidence type="ECO:0000256" key="4">
    <source>
        <dbReference type="ARBA" id="ARBA00022679"/>
    </source>
</evidence>
<feature type="binding site" evidence="7 11">
    <location>
        <position position="451"/>
    </location>
    <ligand>
        <name>[4Fe-4S] cluster</name>
        <dbReference type="ChEBI" id="CHEBI:49883"/>
    </ligand>
</feature>
<dbReference type="InterPro" id="IPR029057">
    <property type="entry name" value="PRTase-like"/>
</dbReference>
<dbReference type="RefSeq" id="WP_281836199.1">
    <property type="nucleotide sequence ID" value="NZ_BSDY01000010.1"/>
</dbReference>
<feature type="binding site" evidence="7 11">
    <location>
        <position position="399"/>
    </location>
    <ligand>
        <name>[4Fe-4S] cluster</name>
        <dbReference type="ChEBI" id="CHEBI:49883"/>
    </ligand>
</feature>
<feature type="domain" description="Glutamine amidotransferase type-2" evidence="12">
    <location>
        <begin position="16"/>
        <end position="237"/>
    </location>
</feature>
<feature type="binding site" evidence="7 10">
    <location>
        <position position="363"/>
    </location>
    <ligand>
        <name>Mg(2+)</name>
        <dbReference type="ChEBI" id="CHEBI:18420"/>
    </ligand>
</feature>
<dbReference type="Gene3D" id="3.40.50.2020">
    <property type="match status" value="1"/>
</dbReference>
<dbReference type="PIRSF" id="PIRSF000485">
    <property type="entry name" value="Amd_phspho_trans"/>
    <property type="match status" value="1"/>
</dbReference>
<keyword evidence="7 10" id="KW-0460">Magnesium</keyword>
<dbReference type="PANTHER" id="PTHR11907">
    <property type="entry name" value="AMIDOPHOSPHORIBOSYLTRANSFERASE"/>
    <property type="match status" value="1"/>
</dbReference>
<dbReference type="EMBL" id="BSDY01000010">
    <property type="protein sequence ID" value="GLI56823.1"/>
    <property type="molecule type" value="Genomic_DNA"/>
</dbReference>
<feature type="binding site" evidence="7 11">
    <location>
        <position position="448"/>
    </location>
    <ligand>
        <name>[4Fe-4S] cluster</name>
        <dbReference type="ChEBI" id="CHEBI:49883"/>
    </ligand>
</feature>
<comment type="cofactor">
    <cofactor evidence="7 11">
        <name>[4Fe-4S] cluster</name>
        <dbReference type="ChEBI" id="CHEBI:49883"/>
    </cofactor>
    <text evidence="7 11">Binds 1 [4Fe-4S] cluster per subunit.</text>
</comment>
<evidence type="ECO:0000256" key="9">
    <source>
        <dbReference type="PIRSR" id="PIRSR000485-1"/>
    </source>
</evidence>
<evidence type="ECO:0000256" key="2">
    <source>
        <dbReference type="ARBA" id="ARBA00010138"/>
    </source>
</evidence>
<feature type="active site" description="Nucleophile" evidence="7 9">
    <location>
        <position position="16"/>
    </location>
</feature>
<dbReference type="SUPFAM" id="SSF56235">
    <property type="entry name" value="N-terminal nucleophile aminohydrolases (Ntn hydrolases)"/>
    <property type="match status" value="1"/>
</dbReference>
<organism evidence="13 14">
    <name type="scientific">Propionigenium maris DSM 9537</name>
    <dbReference type="NCBI Taxonomy" id="1123000"/>
    <lineage>
        <taxon>Bacteria</taxon>
        <taxon>Fusobacteriati</taxon>
        <taxon>Fusobacteriota</taxon>
        <taxon>Fusobacteriia</taxon>
        <taxon>Fusobacteriales</taxon>
        <taxon>Fusobacteriaceae</taxon>
        <taxon>Propionigenium</taxon>
    </lineage>
</organism>
<dbReference type="Proteomes" id="UP001144471">
    <property type="component" value="Unassembled WGS sequence"/>
</dbReference>
<dbReference type="CDD" id="cd00715">
    <property type="entry name" value="GPATase_N"/>
    <property type="match status" value="1"/>
</dbReference>
<dbReference type="EC" id="2.4.2.14" evidence="7"/>
<keyword evidence="14" id="KW-1185">Reference proteome</keyword>
<evidence type="ECO:0000256" key="8">
    <source>
        <dbReference type="PIRNR" id="PIRNR000485"/>
    </source>
</evidence>
<evidence type="ECO:0000256" key="10">
    <source>
        <dbReference type="PIRSR" id="PIRSR000485-2"/>
    </source>
</evidence>
<dbReference type="HAMAP" id="MF_01931">
    <property type="entry name" value="PurF"/>
    <property type="match status" value="1"/>
</dbReference>
<dbReference type="CDD" id="cd06223">
    <property type="entry name" value="PRTases_typeI"/>
    <property type="match status" value="1"/>
</dbReference>
<feature type="binding site" evidence="7 11">
    <location>
        <position position="253"/>
    </location>
    <ligand>
        <name>[4Fe-4S] cluster</name>
        <dbReference type="ChEBI" id="CHEBI:49883"/>
    </ligand>
</feature>
<evidence type="ECO:0000313" key="14">
    <source>
        <dbReference type="Proteomes" id="UP001144471"/>
    </source>
</evidence>
<dbReference type="NCBIfam" id="TIGR01134">
    <property type="entry name" value="purF"/>
    <property type="match status" value="1"/>
</dbReference>
<dbReference type="InterPro" id="IPR000836">
    <property type="entry name" value="PRTase_dom"/>
</dbReference>
<comment type="catalytic activity">
    <reaction evidence="7 8">
        <text>5-phospho-beta-D-ribosylamine + L-glutamate + diphosphate = 5-phospho-alpha-D-ribose 1-diphosphate + L-glutamine + H2O</text>
        <dbReference type="Rhea" id="RHEA:14905"/>
        <dbReference type="ChEBI" id="CHEBI:15377"/>
        <dbReference type="ChEBI" id="CHEBI:29985"/>
        <dbReference type="ChEBI" id="CHEBI:33019"/>
        <dbReference type="ChEBI" id="CHEBI:58017"/>
        <dbReference type="ChEBI" id="CHEBI:58359"/>
        <dbReference type="ChEBI" id="CHEBI:58681"/>
        <dbReference type="EC" id="2.4.2.14"/>
    </reaction>
</comment>
<keyword evidence="4 7" id="KW-0808">Transferase</keyword>
<evidence type="ECO:0000259" key="12">
    <source>
        <dbReference type="PROSITE" id="PS51278"/>
    </source>
</evidence>
<evidence type="ECO:0000256" key="3">
    <source>
        <dbReference type="ARBA" id="ARBA00022676"/>
    </source>
</evidence>
<dbReference type="SUPFAM" id="SSF53271">
    <property type="entry name" value="PRTase-like"/>
    <property type="match status" value="1"/>
</dbReference>
<comment type="cofactor">
    <cofactor evidence="7 10">
        <name>Mg(2+)</name>
        <dbReference type="ChEBI" id="CHEBI:18420"/>
    </cofactor>
    <text evidence="7 10">Binds 1 Mg(2+) ion per subunit.</text>
</comment>
<dbReference type="GO" id="GO:0051539">
    <property type="term" value="F:4 iron, 4 sulfur cluster binding"/>
    <property type="evidence" value="ECO:0007669"/>
    <property type="project" value="UniProtKB-KW"/>
</dbReference>
<protein>
    <recommendedName>
        <fullName evidence="7">Amidophosphoribosyltransferase</fullName>
        <shortName evidence="7">ATase</shortName>
        <ecNumber evidence="7">2.4.2.14</ecNumber>
    </recommendedName>
    <alternativeName>
        <fullName evidence="7">Glutamine phosphoribosylpyrophosphate amidotransferase</fullName>
        <shortName evidence="7">GPATase</shortName>
    </alternativeName>
</protein>
<comment type="similarity">
    <text evidence="2 7 8">In the C-terminal section; belongs to the purine/pyrimidine phosphoribosyltransferase family.</text>
</comment>
<dbReference type="Pfam" id="PF13537">
    <property type="entry name" value="GATase_7"/>
    <property type="match status" value="1"/>
</dbReference>
<keyword evidence="5 7" id="KW-0658">Purine biosynthesis</keyword>
<evidence type="ECO:0000256" key="7">
    <source>
        <dbReference type="HAMAP-Rule" id="MF_01931"/>
    </source>
</evidence>
<dbReference type="Pfam" id="PF00156">
    <property type="entry name" value="Pribosyltran"/>
    <property type="match status" value="1"/>
</dbReference>
<comment type="caution">
    <text evidence="13">The sequence shown here is derived from an EMBL/GenBank/DDBJ whole genome shotgun (WGS) entry which is preliminary data.</text>
</comment>
<comment type="function">
    <text evidence="7">Catalyzes the formation of phosphoribosylamine from phosphoribosylpyrophosphate (PRPP) and glutamine.</text>
</comment>
<dbReference type="InterPro" id="IPR017932">
    <property type="entry name" value="GATase_2_dom"/>
</dbReference>
<keyword evidence="3 7" id="KW-0328">Glycosyltransferase</keyword>
<keyword evidence="6 7" id="KW-0315">Glutamine amidotransferase</keyword>
<keyword evidence="7" id="KW-0004">4Fe-4S</keyword>